<dbReference type="GO" id="GO:0003676">
    <property type="term" value="F:nucleic acid binding"/>
    <property type="evidence" value="ECO:0007669"/>
    <property type="project" value="InterPro"/>
</dbReference>
<keyword evidence="3" id="KW-1185">Reference proteome</keyword>
<dbReference type="InterPro" id="IPR053151">
    <property type="entry name" value="RNase_H-like"/>
</dbReference>
<evidence type="ECO:0000259" key="1">
    <source>
        <dbReference type="PROSITE" id="PS50879"/>
    </source>
</evidence>
<dbReference type="Gene3D" id="3.30.420.10">
    <property type="entry name" value="Ribonuclease H-like superfamily/Ribonuclease H"/>
    <property type="match status" value="1"/>
</dbReference>
<dbReference type="PANTHER" id="PTHR47723:SF19">
    <property type="entry name" value="POLYNUCLEOTIDYL TRANSFERASE, RIBONUCLEASE H-LIKE SUPERFAMILY PROTEIN"/>
    <property type="match status" value="1"/>
</dbReference>
<name>A0A7J6WYA7_THATH</name>
<evidence type="ECO:0000313" key="2">
    <source>
        <dbReference type="EMBL" id="KAF5201545.1"/>
    </source>
</evidence>
<reference evidence="2 3" key="1">
    <citation type="submission" date="2020-06" db="EMBL/GenBank/DDBJ databases">
        <title>Transcriptomic and genomic resources for Thalictrum thalictroides and T. hernandezii: Facilitating candidate gene discovery in an emerging model plant lineage.</title>
        <authorList>
            <person name="Arias T."/>
            <person name="Riano-Pachon D.M."/>
            <person name="Di Stilio V.S."/>
        </authorList>
    </citation>
    <scope>NUCLEOTIDE SEQUENCE [LARGE SCALE GENOMIC DNA]</scope>
    <source>
        <strain evidence="3">cv. WT478/WT964</strain>
        <tissue evidence="2">Leaves</tissue>
    </source>
</reference>
<gene>
    <name evidence="2" type="ORF">FRX31_008864</name>
</gene>
<dbReference type="EMBL" id="JABWDY010009274">
    <property type="protein sequence ID" value="KAF5201545.1"/>
    <property type="molecule type" value="Genomic_DNA"/>
</dbReference>
<dbReference type="InterPro" id="IPR012337">
    <property type="entry name" value="RNaseH-like_sf"/>
</dbReference>
<sequence length="236" mass="26936">MTFLKAYCESSGQRINAEKSSFMVSDKAPLSAILYIKNITRFRLSVSLMDYLGVPIFQGRTRNGSIQNILAAWFSKGRPMSIEYLAYTLIPVTILWEIWVERCRRKHLDEHITKPDHKYAVIVKVRYWMIRMAKIYTHKYQSSHSFSFMAKLLGIPIKNPPTKPPMQVFWTRPPDNWVVLNTDGAANDNMAGGGGVIRDTYGKRLVNFFAFYGEGSNNLAETRGILDGLTFDILPG</sequence>
<evidence type="ECO:0000313" key="3">
    <source>
        <dbReference type="Proteomes" id="UP000554482"/>
    </source>
</evidence>
<dbReference type="PANTHER" id="PTHR47723">
    <property type="entry name" value="OS05G0353850 PROTEIN"/>
    <property type="match status" value="1"/>
</dbReference>
<dbReference type="GO" id="GO:0004523">
    <property type="term" value="F:RNA-DNA hybrid ribonuclease activity"/>
    <property type="evidence" value="ECO:0007669"/>
    <property type="project" value="InterPro"/>
</dbReference>
<dbReference type="PROSITE" id="PS50879">
    <property type="entry name" value="RNASE_H_1"/>
    <property type="match status" value="1"/>
</dbReference>
<dbReference type="InterPro" id="IPR002156">
    <property type="entry name" value="RNaseH_domain"/>
</dbReference>
<dbReference type="SUPFAM" id="SSF53098">
    <property type="entry name" value="Ribonuclease H-like"/>
    <property type="match status" value="1"/>
</dbReference>
<dbReference type="Proteomes" id="UP000554482">
    <property type="component" value="Unassembled WGS sequence"/>
</dbReference>
<protein>
    <recommendedName>
        <fullName evidence="1">RNase H type-1 domain-containing protein</fullName>
    </recommendedName>
</protein>
<dbReference type="InterPro" id="IPR036397">
    <property type="entry name" value="RNaseH_sf"/>
</dbReference>
<proteinExistence type="predicted"/>
<organism evidence="2 3">
    <name type="scientific">Thalictrum thalictroides</name>
    <name type="common">Rue-anemone</name>
    <name type="synonym">Anemone thalictroides</name>
    <dbReference type="NCBI Taxonomy" id="46969"/>
    <lineage>
        <taxon>Eukaryota</taxon>
        <taxon>Viridiplantae</taxon>
        <taxon>Streptophyta</taxon>
        <taxon>Embryophyta</taxon>
        <taxon>Tracheophyta</taxon>
        <taxon>Spermatophyta</taxon>
        <taxon>Magnoliopsida</taxon>
        <taxon>Ranunculales</taxon>
        <taxon>Ranunculaceae</taxon>
        <taxon>Thalictroideae</taxon>
        <taxon>Thalictrum</taxon>
    </lineage>
</organism>
<feature type="domain" description="RNase H type-1" evidence="1">
    <location>
        <begin position="174"/>
        <end position="236"/>
    </location>
</feature>
<comment type="caution">
    <text evidence="2">The sequence shown here is derived from an EMBL/GenBank/DDBJ whole genome shotgun (WGS) entry which is preliminary data.</text>
</comment>
<dbReference type="AlphaFoldDB" id="A0A7J6WYA7"/>
<accession>A0A7J6WYA7</accession>